<dbReference type="GO" id="GO:0044548">
    <property type="term" value="F:S100 protein binding"/>
    <property type="evidence" value="ECO:0007669"/>
    <property type="project" value="InterPro"/>
</dbReference>
<dbReference type="InterPro" id="IPR008978">
    <property type="entry name" value="HSP20-like_chaperone"/>
</dbReference>
<dbReference type="GO" id="GO:0005737">
    <property type="term" value="C:cytoplasm"/>
    <property type="evidence" value="ECO:0007669"/>
    <property type="project" value="UniProtKB-SubCell"/>
</dbReference>
<reference evidence="13" key="1">
    <citation type="submission" date="2019-08" db="EMBL/GenBank/DDBJ databases">
        <title>The improved chromosome-level genome for the pearl oyster Pinctada fucata martensii using PacBio sequencing and Hi-C.</title>
        <authorList>
            <person name="Zheng Z."/>
        </authorList>
    </citation>
    <scope>NUCLEOTIDE SEQUENCE</scope>
    <source>
        <strain evidence="13">ZZ-2019</strain>
        <tissue evidence="13">Adductor muscle</tissue>
    </source>
</reference>
<evidence type="ECO:0000256" key="1">
    <source>
        <dbReference type="ARBA" id="ARBA00004123"/>
    </source>
</evidence>
<dbReference type="AlphaFoldDB" id="A0AA89BM80"/>
<evidence type="ECO:0000256" key="6">
    <source>
        <dbReference type="ARBA" id="ARBA00022786"/>
    </source>
</evidence>
<dbReference type="GO" id="GO:0015631">
    <property type="term" value="F:tubulin binding"/>
    <property type="evidence" value="ECO:0007669"/>
    <property type="project" value="InterPro"/>
</dbReference>
<dbReference type="InterPro" id="IPR007699">
    <property type="entry name" value="SGS_dom"/>
</dbReference>
<evidence type="ECO:0000313" key="14">
    <source>
        <dbReference type="Proteomes" id="UP001186944"/>
    </source>
</evidence>
<feature type="region of interest" description="Disordered" evidence="10">
    <location>
        <begin position="152"/>
        <end position="178"/>
    </location>
</feature>
<dbReference type="GO" id="GO:0031625">
    <property type="term" value="F:ubiquitin protein ligase binding"/>
    <property type="evidence" value="ECO:0007669"/>
    <property type="project" value="InterPro"/>
</dbReference>
<dbReference type="InterPro" id="IPR007052">
    <property type="entry name" value="CS_dom"/>
</dbReference>
<evidence type="ECO:0000256" key="7">
    <source>
        <dbReference type="ARBA" id="ARBA00022990"/>
    </source>
</evidence>
<keyword evidence="8" id="KW-0539">Nucleus</keyword>
<feature type="compositionally biased region" description="Basic and acidic residues" evidence="10">
    <location>
        <begin position="152"/>
        <end position="170"/>
    </location>
</feature>
<evidence type="ECO:0000259" key="11">
    <source>
        <dbReference type="PROSITE" id="PS51048"/>
    </source>
</evidence>
<sequence>MSTATRSRVKDMLGRELGKIEQEIKRKESSPQDASMEVGEVQSYEAPHLVEKKPVSVLPKKISNYAWDQSDKFMKIYVTLNGVQNLPTEGVKCEFGPKSFKLQVFGLDNKNQELYVSTLQEEIVPTESYHKVKKDMVSIFLKKQTPKKTWEFVTDREKKDKEKSKPKTDADGEPTDGLMQMMKQMYDDGDDEMKRTIAKAWTESRDKKMEP</sequence>
<dbReference type="PROSITE" id="PS51203">
    <property type="entry name" value="CS"/>
    <property type="match status" value="1"/>
</dbReference>
<keyword evidence="7" id="KW-0007">Acetylation</keyword>
<dbReference type="SUPFAM" id="SSF140106">
    <property type="entry name" value="Calcyclin-binding protein-like"/>
    <property type="match status" value="1"/>
</dbReference>
<comment type="subcellular location">
    <subcellularLocation>
        <location evidence="2">Cytoplasm</location>
    </subcellularLocation>
    <subcellularLocation>
        <location evidence="1">Nucleus</location>
    </subcellularLocation>
</comment>
<dbReference type="InterPro" id="IPR052289">
    <property type="entry name" value="Calcyclin-binding_UBL-bridge"/>
</dbReference>
<evidence type="ECO:0000256" key="2">
    <source>
        <dbReference type="ARBA" id="ARBA00004496"/>
    </source>
</evidence>
<dbReference type="InterPro" id="IPR015120">
    <property type="entry name" value="Siah-Interact_N"/>
</dbReference>
<feature type="compositionally biased region" description="Basic and acidic residues" evidence="10">
    <location>
        <begin position="20"/>
        <end position="30"/>
    </location>
</feature>
<dbReference type="PROSITE" id="PS51048">
    <property type="entry name" value="SGS"/>
    <property type="match status" value="1"/>
</dbReference>
<evidence type="ECO:0000256" key="9">
    <source>
        <dbReference type="ARBA" id="ARBA00025145"/>
    </source>
</evidence>
<feature type="domain" description="CS" evidence="12">
    <location>
        <begin position="60"/>
        <end position="154"/>
    </location>
</feature>
<dbReference type="Gene3D" id="4.10.860.10">
    <property type="entry name" value="UVR domain"/>
    <property type="match status" value="1"/>
</dbReference>
<dbReference type="Pfam" id="PF04969">
    <property type="entry name" value="CS"/>
    <property type="match status" value="1"/>
</dbReference>
<evidence type="ECO:0000259" key="12">
    <source>
        <dbReference type="PROSITE" id="PS51203"/>
    </source>
</evidence>
<dbReference type="PANTHER" id="PTHR13164">
    <property type="entry name" value="CALICYLIN BINDING PROTEIN"/>
    <property type="match status" value="1"/>
</dbReference>
<feature type="region of interest" description="Disordered" evidence="10">
    <location>
        <begin position="20"/>
        <end position="40"/>
    </location>
</feature>
<keyword evidence="14" id="KW-1185">Reference proteome</keyword>
<gene>
    <name evidence="13" type="ORF">FSP39_011491</name>
</gene>
<evidence type="ECO:0000256" key="3">
    <source>
        <dbReference type="ARBA" id="ARBA00015702"/>
    </source>
</evidence>
<dbReference type="GO" id="GO:0005634">
    <property type="term" value="C:nucleus"/>
    <property type="evidence" value="ECO:0007669"/>
    <property type="project" value="UniProtKB-SubCell"/>
</dbReference>
<keyword evidence="5" id="KW-0597">Phosphoprotein</keyword>
<keyword evidence="4" id="KW-0963">Cytoplasm</keyword>
<dbReference type="PANTHER" id="PTHR13164:SF3">
    <property type="entry name" value="CALCYCLIN-BINDING PROTEIN"/>
    <property type="match status" value="1"/>
</dbReference>
<dbReference type="SUPFAM" id="SSF49764">
    <property type="entry name" value="HSP20-like chaperones"/>
    <property type="match status" value="1"/>
</dbReference>
<evidence type="ECO:0000256" key="8">
    <source>
        <dbReference type="ARBA" id="ARBA00023242"/>
    </source>
</evidence>
<proteinExistence type="predicted"/>
<evidence type="ECO:0000256" key="5">
    <source>
        <dbReference type="ARBA" id="ARBA00022553"/>
    </source>
</evidence>
<dbReference type="Pfam" id="PF09032">
    <property type="entry name" value="Siah-Interact_N"/>
    <property type="match status" value="1"/>
</dbReference>
<protein>
    <recommendedName>
        <fullName evidence="3">Calcyclin-binding protein</fullName>
    </recommendedName>
</protein>
<comment type="function">
    <text evidence="9">May be involved in calcium-dependent ubiquitination and subsequent proteasomal degradation of target proteins. Probably serves as a molecular bridge in ubiquitin E3 complexes. Participates in the ubiquitin-mediated degradation of beta-catenin (CTNNB1).</text>
</comment>
<dbReference type="EMBL" id="VSWD01000011">
    <property type="protein sequence ID" value="KAK3087852.1"/>
    <property type="molecule type" value="Genomic_DNA"/>
</dbReference>
<organism evidence="13 14">
    <name type="scientific">Pinctada imbricata</name>
    <name type="common">Atlantic pearl-oyster</name>
    <name type="synonym">Pinctada martensii</name>
    <dbReference type="NCBI Taxonomy" id="66713"/>
    <lineage>
        <taxon>Eukaryota</taxon>
        <taxon>Metazoa</taxon>
        <taxon>Spiralia</taxon>
        <taxon>Lophotrochozoa</taxon>
        <taxon>Mollusca</taxon>
        <taxon>Bivalvia</taxon>
        <taxon>Autobranchia</taxon>
        <taxon>Pteriomorphia</taxon>
        <taxon>Pterioida</taxon>
        <taxon>Pterioidea</taxon>
        <taxon>Pteriidae</taxon>
        <taxon>Pinctada</taxon>
    </lineage>
</organism>
<dbReference type="InterPro" id="IPR037201">
    <property type="entry name" value="CacyBP_N"/>
</dbReference>
<dbReference type="Gene3D" id="2.60.40.790">
    <property type="match status" value="1"/>
</dbReference>
<dbReference type="FunFam" id="2.60.40.790:FF:000006">
    <property type="entry name" value="calcyclin-binding protein-like"/>
    <property type="match status" value="1"/>
</dbReference>
<dbReference type="Proteomes" id="UP001186944">
    <property type="component" value="Unassembled WGS sequence"/>
</dbReference>
<evidence type="ECO:0000313" key="13">
    <source>
        <dbReference type="EMBL" id="KAK3087852.1"/>
    </source>
</evidence>
<evidence type="ECO:0000256" key="4">
    <source>
        <dbReference type="ARBA" id="ARBA00022490"/>
    </source>
</evidence>
<evidence type="ECO:0000256" key="10">
    <source>
        <dbReference type="SAM" id="MobiDB-lite"/>
    </source>
</evidence>
<comment type="caution">
    <text evidence="13">The sequence shown here is derived from an EMBL/GenBank/DDBJ whole genome shotgun (WGS) entry which is preliminary data.</text>
</comment>
<name>A0AA89BM80_PINIB</name>
<feature type="domain" description="SGS" evidence="11">
    <location>
        <begin position="138"/>
        <end position="211"/>
    </location>
</feature>
<dbReference type="CDD" id="cd06468">
    <property type="entry name" value="p23_CacyBP"/>
    <property type="match status" value="1"/>
</dbReference>
<accession>A0AA89BM80</accession>
<dbReference type="InterPro" id="IPR037893">
    <property type="entry name" value="CS_CacyBP"/>
</dbReference>
<keyword evidence="6" id="KW-0833">Ubl conjugation pathway</keyword>